<protein>
    <submittedName>
        <fullName evidence="1">Uncharacterized protein</fullName>
    </submittedName>
</protein>
<keyword evidence="2" id="KW-1185">Reference proteome</keyword>
<reference evidence="1" key="1">
    <citation type="submission" date="2023-11" db="EMBL/GenBank/DDBJ databases">
        <authorList>
            <person name="Poullet M."/>
        </authorList>
    </citation>
    <scope>NUCLEOTIDE SEQUENCE</scope>
    <source>
        <strain evidence="1">E1834</strain>
    </source>
</reference>
<evidence type="ECO:0000313" key="1">
    <source>
        <dbReference type="EMBL" id="CAK5065610.1"/>
    </source>
</evidence>
<name>A0ACB0YWC6_MELEN</name>
<comment type="caution">
    <text evidence="1">The sequence shown here is derived from an EMBL/GenBank/DDBJ whole genome shotgun (WGS) entry which is preliminary data.</text>
</comment>
<dbReference type="EMBL" id="CAVMJV010000019">
    <property type="protein sequence ID" value="CAK5065610.1"/>
    <property type="molecule type" value="Genomic_DNA"/>
</dbReference>
<accession>A0ACB0YWC6</accession>
<organism evidence="1 2">
    <name type="scientific">Meloidogyne enterolobii</name>
    <name type="common">Root-knot nematode worm</name>
    <name type="synonym">Meloidogyne mayaguensis</name>
    <dbReference type="NCBI Taxonomy" id="390850"/>
    <lineage>
        <taxon>Eukaryota</taxon>
        <taxon>Metazoa</taxon>
        <taxon>Ecdysozoa</taxon>
        <taxon>Nematoda</taxon>
        <taxon>Chromadorea</taxon>
        <taxon>Rhabditida</taxon>
        <taxon>Tylenchina</taxon>
        <taxon>Tylenchomorpha</taxon>
        <taxon>Tylenchoidea</taxon>
        <taxon>Meloidogynidae</taxon>
        <taxon>Meloidogyninae</taxon>
        <taxon>Meloidogyne</taxon>
    </lineage>
</organism>
<dbReference type="Proteomes" id="UP001497535">
    <property type="component" value="Unassembled WGS sequence"/>
</dbReference>
<evidence type="ECO:0000313" key="2">
    <source>
        <dbReference type="Proteomes" id="UP001497535"/>
    </source>
</evidence>
<proteinExistence type="predicted"/>
<gene>
    <name evidence="1" type="ORF">MENTE1834_LOCUS17367</name>
</gene>
<sequence length="91" mass="10991">MRMRRLPGGRFEVSLKYDHQHGRVIYFFVHALSEFKIIRIDLKHLIQVIRVLMKMMIWMMIIQAKIDVMFLEEREEDEEDWVDVEGGQLGV</sequence>